<feature type="non-terminal residue" evidence="1">
    <location>
        <position position="38"/>
    </location>
</feature>
<gene>
    <name evidence="1" type="ORF">S01H4_37213</name>
</gene>
<name>X1BTW4_9ZZZZ</name>
<organism evidence="1">
    <name type="scientific">marine sediment metagenome</name>
    <dbReference type="NCBI Taxonomy" id="412755"/>
    <lineage>
        <taxon>unclassified sequences</taxon>
        <taxon>metagenomes</taxon>
        <taxon>ecological metagenomes</taxon>
    </lineage>
</organism>
<proteinExistence type="predicted"/>
<dbReference type="AlphaFoldDB" id="X1BTW4"/>
<evidence type="ECO:0000313" key="1">
    <source>
        <dbReference type="EMBL" id="GAG98475.1"/>
    </source>
</evidence>
<accession>X1BTW4</accession>
<comment type="caution">
    <text evidence="1">The sequence shown here is derived from an EMBL/GenBank/DDBJ whole genome shotgun (WGS) entry which is preliminary data.</text>
</comment>
<reference evidence="1" key="1">
    <citation type="journal article" date="2014" name="Front. Microbiol.">
        <title>High frequency of phylogenetically diverse reductive dehalogenase-homologous genes in deep subseafloor sedimentary metagenomes.</title>
        <authorList>
            <person name="Kawai M."/>
            <person name="Futagami T."/>
            <person name="Toyoda A."/>
            <person name="Takaki Y."/>
            <person name="Nishi S."/>
            <person name="Hori S."/>
            <person name="Arai W."/>
            <person name="Tsubouchi T."/>
            <person name="Morono Y."/>
            <person name="Uchiyama I."/>
            <person name="Ito T."/>
            <person name="Fujiyama A."/>
            <person name="Inagaki F."/>
            <person name="Takami H."/>
        </authorList>
    </citation>
    <scope>NUCLEOTIDE SEQUENCE</scope>
    <source>
        <strain evidence="1">Expedition CK06-06</strain>
    </source>
</reference>
<protein>
    <submittedName>
        <fullName evidence="1">Uncharacterized protein</fullName>
    </submittedName>
</protein>
<dbReference type="EMBL" id="BART01019970">
    <property type="protein sequence ID" value="GAG98475.1"/>
    <property type="molecule type" value="Genomic_DNA"/>
</dbReference>
<sequence length="38" mass="4670">MYIAYMPDKTENLAKKESRREQKRQNFFQDIFQPTIFG</sequence>